<dbReference type="EMBL" id="CAICTM010000310">
    <property type="protein sequence ID" value="CAB9507566.1"/>
    <property type="molecule type" value="Genomic_DNA"/>
</dbReference>
<dbReference type="Proteomes" id="UP001153069">
    <property type="component" value="Unassembled WGS sequence"/>
</dbReference>
<dbReference type="PANTHER" id="PTHR34598:SF3">
    <property type="entry name" value="OXIDOREDUCTASE AN1597"/>
    <property type="match status" value="1"/>
</dbReference>
<comment type="caution">
    <text evidence="2">The sequence shown here is derived from an EMBL/GenBank/DDBJ whole genome shotgun (WGS) entry which is preliminary data.</text>
</comment>
<dbReference type="NCBIfam" id="NF041278">
    <property type="entry name" value="CmcJ_NvfI_EfuI"/>
    <property type="match status" value="1"/>
</dbReference>
<dbReference type="GO" id="GO:0008168">
    <property type="term" value="F:methyltransferase activity"/>
    <property type="evidence" value="ECO:0007669"/>
    <property type="project" value="UniProtKB-KW"/>
</dbReference>
<dbReference type="GO" id="GO:0032259">
    <property type="term" value="P:methylation"/>
    <property type="evidence" value="ECO:0007669"/>
    <property type="project" value="UniProtKB-KW"/>
</dbReference>
<reference evidence="2" key="1">
    <citation type="submission" date="2020-06" db="EMBL/GenBank/DDBJ databases">
        <authorList>
            <consortium name="Plant Systems Biology data submission"/>
        </authorList>
    </citation>
    <scope>NUCLEOTIDE SEQUENCE</scope>
    <source>
        <strain evidence="2">D6</strain>
    </source>
</reference>
<comment type="similarity">
    <text evidence="1">Belongs to the asaB hydroxylase/desaturase family.</text>
</comment>
<evidence type="ECO:0000313" key="3">
    <source>
        <dbReference type="Proteomes" id="UP001153069"/>
    </source>
</evidence>
<organism evidence="2 3">
    <name type="scientific">Seminavis robusta</name>
    <dbReference type="NCBI Taxonomy" id="568900"/>
    <lineage>
        <taxon>Eukaryota</taxon>
        <taxon>Sar</taxon>
        <taxon>Stramenopiles</taxon>
        <taxon>Ochrophyta</taxon>
        <taxon>Bacillariophyta</taxon>
        <taxon>Bacillariophyceae</taxon>
        <taxon>Bacillariophycidae</taxon>
        <taxon>Naviculales</taxon>
        <taxon>Naviculaceae</taxon>
        <taxon>Seminavis</taxon>
    </lineage>
</organism>
<evidence type="ECO:0000313" key="2">
    <source>
        <dbReference type="EMBL" id="CAB9507566.1"/>
    </source>
</evidence>
<dbReference type="AlphaFoldDB" id="A0A9N8HAV6"/>
<dbReference type="PANTHER" id="PTHR34598">
    <property type="entry name" value="BLL6449 PROTEIN"/>
    <property type="match status" value="1"/>
</dbReference>
<sequence>MTFESTTKLAPLNYISPLVQERILIGLGSSSSARTIQTLLVPKPKKIRNGRASQFHLKEDGFELLQGISRPDYATLQRPRDRFYATRELVVPLATKLVRDRFGLTPFYAHFTPPYLRRQTAASSLDTRDHSSGATPHAMVHNDYAWDSYQNMKSISDYFGLPRDSPRLGKVVQSFQRAGRVIVLQFWMNAQPEDTVIENDTLALCHPRSIQTPDLVARRVTGYNNSQYEFTILQAKDSPTHEWFYWPALGFKECLVWVGYDSAWGDDVKPCFHTSFHDSTVPKGRPRESVEARVIVFLDEKLQSRL</sequence>
<evidence type="ECO:0000256" key="1">
    <source>
        <dbReference type="ARBA" id="ARBA00023604"/>
    </source>
</evidence>
<dbReference type="InterPro" id="IPR044053">
    <property type="entry name" value="AsaB-like"/>
</dbReference>
<gene>
    <name evidence="2" type="ORF">SEMRO_311_G114370.1</name>
</gene>
<proteinExistence type="inferred from homology"/>
<keyword evidence="2" id="KW-0489">Methyltransferase</keyword>
<dbReference type="OrthoDB" id="412788at2759"/>
<protein>
    <submittedName>
        <fullName evidence="2">Inherit from ascNOG: Methyltransferase</fullName>
    </submittedName>
</protein>
<keyword evidence="2" id="KW-0808">Transferase</keyword>
<dbReference type="GO" id="GO:0016491">
    <property type="term" value="F:oxidoreductase activity"/>
    <property type="evidence" value="ECO:0007669"/>
    <property type="project" value="InterPro"/>
</dbReference>
<accession>A0A9N8HAV6</accession>
<keyword evidence="3" id="KW-1185">Reference proteome</keyword>
<name>A0A9N8HAV6_9STRA</name>